<comment type="caution">
    <text evidence="2">The sequence shown here is derived from an EMBL/GenBank/DDBJ whole genome shotgun (WGS) entry which is preliminary data.</text>
</comment>
<dbReference type="Proteomes" id="UP000838756">
    <property type="component" value="Unassembled WGS sequence"/>
</dbReference>
<accession>A0A8S4RBC3</accession>
<dbReference type="AlphaFoldDB" id="A0A8S4RBC3"/>
<sequence length="147" mass="16422">MRNFFKIDLAVKPCMVANTIGISGVQKIIDQKKKEEEKVFIAHTNIKSVFLLTARGWSHGNIFAHNRDSSSVCPPKQTTSSTTCPVSPIRGVPEQQHTSQFKDCTASDSLPRRRVTVYHVSVTRKSCGAFARGNAGETQFRFLKQPR</sequence>
<proteinExistence type="predicted"/>
<organism evidence="2 3">
    <name type="scientific">Pararge aegeria aegeria</name>
    <dbReference type="NCBI Taxonomy" id="348720"/>
    <lineage>
        <taxon>Eukaryota</taxon>
        <taxon>Metazoa</taxon>
        <taxon>Ecdysozoa</taxon>
        <taxon>Arthropoda</taxon>
        <taxon>Hexapoda</taxon>
        <taxon>Insecta</taxon>
        <taxon>Pterygota</taxon>
        <taxon>Neoptera</taxon>
        <taxon>Endopterygota</taxon>
        <taxon>Lepidoptera</taxon>
        <taxon>Glossata</taxon>
        <taxon>Ditrysia</taxon>
        <taxon>Papilionoidea</taxon>
        <taxon>Nymphalidae</taxon>
        <taxon>Satyrinae</taxon>
        <taxon>Satyrini</taxon>
        <taxon>Parargina</taxon>
        <taxon>Pararge</taxon>
    </lineage>
</organism>
<evidence type="ECO:0000256" key="1">
    <source>
        <dbReference type="SAM" id="MobiDB-lite"/>
    </source>
</evidence>
<evidence type="ECO:0000313" key="3">
    <source>
        <dbReference type="Proteomes" id="UP000838756"/>
    </source>
</evidence>
<reference evidence="2" key="1">
    <citation type="submission" date="2022-03" db="EMBL/GenBank/DDBJ databases">
        <authorList>
            <person name="Lindestad O."/>
        </authorList>
    </citation>
    <scope>NUCLEOTIDE SEQUENCE</scope>
</reference>
<feature type="region of interest" description="Disordered" evidence="1">
    <location>
        <begin position="68"/>
        <end position="98"/>
    </location>
</feature>
<protein>
    <submittedName>
        <fullName evidence="2">Jg1607 protein</fullName>
    </submittedName>
</protein>
<feature type="compositionally biased region" description="Polar residues" evidence="1">
    <location>
        <begin position="69"/>
        <end position="85"/>
    </location>
</feature>
<dbReference type="EMBL" id="CAKXAJ010025064">
    <property type="protein sequence ID" value="CAH2234464.1"/>
    <property type="molecule type" value="Genomic_DNA"/>
</dbReference>
<gene>
    <name evidence="2" type="primary">jg1607</name>
    <name evidence="2" type="ORF">PAEG_LOCUS12289</name>
</gene>
<evidence type="ECO:0000313" key="2">
    <source>
        <dbReference type="EMBL" id="CAH2234464.1"/>
    </source>
</evidence>
<name>A0A8S4RBC3_9NEOP</name>
<keyword evidence="3" id="KW-1185">Reference proteome</keyword>